<dbReference type="GO" id="GO:0000155">
    <property type="term" value="F:phosphorelay sensor kinase activity"/>
    <property type="evidence" value="ECO:0007669"/>
    <property type="project" value="InterPro"/>
</dbReference>
<dbReference type="InterPro" id="IPR050351">
    <property type="entry name" value="BphY/WalK/GraS-like"/>
</dbReference>
<dbReference type="SMART" id="SM00387">
    <property type="entry name" value="HATPase_c"/>
    <property type="match status" value="1"/>
</dbReference>
<gene>
    <name evidence="9" type="ORF">HU137_03770</name>
</gene>
<dbReference type="Pfam" id="PF00512">
    <property type="entry name" value="HisKA"/>
    <property type="match status" value="1"/>
</dbReference>
<dbReference type="CDD" id="cd00082">
    <property type="entry name" value="HisKA"/>
    <property type="match status" value="1"/>
</dbReference>
<dbReference type="AlphaFoldDB" id="A0A838ZNN6"/>
<dbReference type="CDD" id="cd00075">
    <property type="entry name" value="HATPase"/>
    <property type="match status" value="1"/>
</dbReference>
<dbReference type="SMART" id="SM00388">
    <property type="entry name" value="HisKA"/>
    <property type="match status" value="1"/>
</dbReference>
<evidence type="ECO:0000256" key="1">
    <source>
        <dbReference type="ARBA" id="ARBA00000085"/>
    </source>
</evidence>
<keyword evidence="6" id="KW-0902">Two-component regulatory system</keyword>
<dbReference type="GO" id="GO:0016036">
    <property type="term" value="P:cellular response to phosphate starvation"/>
    <property type="evidence" value="ECO:0007669"/>
    <property type="project" value="TreeGrafter"/>
</dbReference>
<dbReference type="SUPFAM" id="SSF47384">
    <property type="entry name" value="Homodimeric domain of signal transducing histidine kinase"/>
    <property type="match status" value="1"/>
</dbReference>
<keyword evidence="10" id="KW-1185">Reference proteome</keyword>
<dbReference type="Gene3D" id="1.10.287.130">
    <property type="match status" value="1"/>
</dbReference>
<dbReference type="PANTHER" id="PTHR45453">
    <property type="entry name" value="PHOSPHATE REGULON SENSOR PROTEIN PHOR"/>
    <property type="match status" value="1"/>
</dbReference>
<dbReference type="Pfam" id="PF02518">
    <property type="entry name" value="HATPase_c"/>
    <property type="match status" value="1"/>
</dbReference>
<sequence>MAAPTRWFNSFFYALIGALLIWLLSWLTTTILLERSFEFWIKPDFIWKGILITFFIPFLVIFSLLGIAFNSFSKLNISQLYDLVPDLNPQNAAKDFESLSEQISSLTDVKSKEIDLLTERENYRREFLGNVSHELKTPLFSIQGYLLTLIEGGVEDESIRDKYLNRINKSVERLTYIVKDLDMITELESGNLKLEQRPFNILALTREVFDLLEIKAQNNLVTLKIENPIDVPIRVAGDIERIEQVLTNLIVNAVNHSAKDNAIVSVSFQTVNGKIKTTIKDNGVGIKPEHLERIFERFYRIDKSRSRTHGGSGLGLSIVKHILEAHGEKIQVSSTFGEGTEFSFLLNKA</sequence>
<dbReference type="FunFam" id="3.30.565.10:FF:000006">
    <property type="entry name" value="Sensor histidine kinase WalK"/>
    <property type="match status" value="1"/>
</dbReference>
<evidence type="ECO:0000313" key="10">
    <source>
        <dbReference type="Proteomes" id="UP000552241"/>
    </source>
</evidence>
<dbReference type="EC" id="2.7.13.3" evidence="2"/>
<dbReference type="SUPFAM" id="SSF55874">
    <property type="entry name" value="ATPase domain of HSP90 chaperone/DNA topoisomerase II/histidine kinase"/>
    <property type="match status" value="1"/>
</dbReference>
<keyword evidence="5" id="KW-0418">Kinase</keyword>
<evidence type="ECO:0000256" key="4">
    <source>
        <dbReference type="ARBA" id="ARBA00022679"/>
    </source>
</evidence>
<feature type="transmembrane region" description="Helical" evidence="7">
    <location>
        <begin position="12"/>
        <end position="33"/>
    </location>
</feature>
<evidence type="ECO:0000256" key="6">
    <source>
        <dbReference type="ARBA" id="ARBA00023012"/>
    </source>
</evidence>
<keyword evidence="7" id="KW-0472">Membrane</keyword>
<dbReference type="GO" id="GO:0004721">
    <property type="term" value="F:phosphoprotein phosphatase activity"/>
    <property type="evidence" value="ECO:0007669"/>
    <property type="project" value="TreeGrafter"/>
</dbReference>
<dbReference type="Proteomes" id="UP000552241">
    <property type="component" value="Unassembled WGS sequence"/>
</dbReference>
<dbReference type="InterPro" id="IPR036097">
    <property type="entry name" value="HisK_dim/P_sf"/>
</dbReference>
<evidence type="ECO:0000256" key="3">
    <source>
        <dbReference type="ARBA" id="ARBA00022553"/>
    </source>
</evidence>
<dbReference type="EMBL" id="JACDZE010000001">
    <property type="protein sequence ID" value="MBA5628887.1"/>
    <property type="molecule type" value="Genomic_DNA"/>
</dbReference>
<evidence type="ECO:0000256" key="7">
    <source>
        <dbReference type="SAM" id="Phobius"/>
    </source>
</evidence>
<organism evidence="9 10">
    <name type="scientific">Moheibacter lacus</name>
    <dbReference type="NCBI Taxonomy" id="2745851"/>
    <lineage>
        <taxon>Bacteria</taxon>
        <taxon>Pseudomonadati</taxon>
        <taxon>Bacteroidota</taxon>
        <taxon>Flavobacteriia</taxon>
        <taxon>Flavobacteriales</taxon>
        <taxon>Weeksellaceae</taxon>
        <taxon>Moheibacter</taxon>
    </lineage>
</organism>
<keyword evidence="9" id="KW-0547">Nucleotide-binding</keyword>
<dbReference type="GO" id="GO:0005524">
    <property type="term" value="F:ATP binding"/>
    <property type="evidence" value="ECO:0007669"/>
    <property type="project" value="UniProtKB-KW"/>
</dbReference>
<accession>A0A838ZNN6</accession>
<dbReference type="PRINTS" id="PR00344">
    <property type="entry name" value="BCTRLSENSOR"/>
</dbReference>
<dbReference type="RefSeq" id="WP_182042466.1">
    <property type="nucleotide sequence ID" value="NZ_JACDZE010000001.1"/>
</dbReference>
<comment type="caution">
    <text evidence="9">The sequence shown here is derived from an EMBL/GenBank/DDBJ whole genome shotgun (WGS) entry which is preliminary data.</text>
</comment>
<dbReference type="PROSITE" id="PS50109">
    <property type="entry name" value="HIS_KIN"/>
    <property type="match status" value="1"/>
</dbReference>
<dbReference type="InterPro" id="IPR005467">
    <property type="entry name" value="His_kinase_dom"/>
</dbReference>
<dbReference type="InterPro" id="IPR004358">
    <property type="entry name" value="Sig_transdc_His_kin-like_C"/>
</dbReference>
<protein>
    <recommendedName>
        <fullName evidence="2">histidine kinase</fullName>
        <ecNumber evidence="2">2.7.13.3</ecNumber>
    </recommendedName>
</protein>
<evidence type="ECO:0000256" key="5">
    <source>
        <dbReference type="ARBA" id="ARBA00022777"/>
    </source>
</evidence>
<dbReference type="Gene3D" id="3.30.565.10">
    <property type="entry name" value="Histidine kinase-like ATPase, C-terminal domain"/>
    <property type="match status" value="1"/>
</dbReference>
<dbReference type="InterPro" id="IPR003594">
    <property type="entry name" value="HATPase_dom"/>
</dbReference>
<dbReference type="GO" id="GO:0005886">
    <property type="term" value="C:plasma membrane"/>
    <property type="evidence" value="ECO:0007669"/>
    <property type="project" value="TreeGrafter"/>
</dbReference>
<evidence type="ECO:0000256" key="2">
    <source>
        <dbReference type="ARBA" id="ARBA00012438"/>
    </source>
</evidence>
<dbReference type="InterPro" id="IPR036890">
    <property type="entry name" value="HATPase_C_sf"/>
</dbReference>
<proteinExistence type="predicted"/>
<dbReference type="PANTHER" id="PTHR45453:SF1">
    <property type="entry name" value="PHOSPHATE REGULON SENSOR PROTEIN PHOR"/>
    <property type="match status" value="1"/>
</dbReference>
<name>A0A838ZNN6_9FLAO</name>
<comment type="catalytic activity">
    <reaction evidence="1">
        <text>ATP + protein L-histidine = ADP + protein N-phospho-L-histidine.</text>
        <dbReference type="EC" id="2.7.13.3"/>
    </reaction>
</comment>
<evidence type="ECO:0000313" key="9">
    <source>
        <dbReference type="EMBL" id="MBA5628887.1"/>
    </source>
</evidence>
<keyword evidence="3" id="KW-0597">Phosphoprotein</keyword>
<keyword evidence="7" id="KW-1133">Transmembrane helix</keyword>
<feature type="domain" description="Histidine kinase" evidence="8">
    <location>
        <begin position="130"/>
        <end position="349"/>
    </location>
</feature>
<feature type="transmembrane region" description="Helical" evidence="7">
    <location>
        <begin position="45"/>
        <end position="69"/>
    </location>
</feature>
<keyword evidence="4" id="KW-0808">Transferase</keyword>
<keyword evidence="9" id="KW-0067">ATP-binding</keyword>
<reference evidence="9 10" key="1">
    <citation type="submission" date="2020-07" db="EMBL/GenBank/DDBJ databases">
        <title>Moheibacter lacus sp. nov., a member of the family Flavobacteriaceae isolated from freshwater lake sediment.</title>
        <authorList>
            <person name="Liu Y."/>
        </authorList>
    </citation>
    <scope>NUCLEOTIDE SEQUENCE [LARGE SCALE GENOMIC DNA]</scope>
    <source>
        <strain evidence="9 10">BDHS18</strain>
    </source>
</reference>
<evidence type="ECO:0000259" key="8">
    <source>
        <dbReference type="PROSITE" id="PS50109"/>
    </source>
</evidence>
<keyword evidence="7" id="KW-0812">Transmembrane</keyword>
<dbReference type="InterPro" id="IPR003661">
    <property type="entry name" value="HisK_dim/P_dom"/>
</dbReference>